<proteinExistence type="predicted"/>
<protein>
    <submittedName>
        <fullName evidence="3">Uncharacterized protein</fullName>
    </submittedName>
</protein>
<organism evidence="3 4">
    <name type="scientific">Gymnopilus junonius</name>
    <name type="common">Spectacular rustgill mushroom</name>
    <name type="synonym">Gymnopilus spectabilis subsp. junonius</name>
    <dbReference type="NCBI Taxonomy" id="109634"/>
    <lineage>
        <taxon>Eukaryota</taxon>
        <taxon>Fungi</taxon>
        <taxon>Dikarya</taxon>
        <taxon>Basidiomycota</taxon>
        <taxon>Agaricomycotina</taxon>
        <taxon>Agaricomycetes</taxon>
        <taxon>Agaricomycetidae</taxon>
        <taxon>Agaricales</taxon>
        <taxon>Agaricineae</taxon>
        <taxon>Hymenogastraceae</taxon>
        <taxon>Gymnopilus</taxon>
    </lineage>
</organism>
<comment type="caution">
    <text evidence="3">The sequence shown here is derived from an EMBL/GenBank/DDBJ whole genome shotgun (WGS) entry which is preliminary data.</text>
</comment>
<feature type="compositionally biased region" description="Basic and acidic residues" evidence="2">
    <location>
        <begin position="347"/>
        <end position="364"/>
    </location>
</feature>
<evidence type="ECO:0000313" key="4">
    <source>
        <dbReference type="Proteomes" id="UP000724874"/>
    </source>
</evidence>
<reference evidence="3" key="1">
    <citation type="submission" date="2020-11" db="EMBL/GenBank/DDBJ databases">
        <authorList>
            <consortium name="DOE Joint Genome Institute"/>
            <person name="Ahrendt S."/>
            <person name="Riley R."/>
            <person name="Andreopoulos W."/>
            <person name="LaButti K."/>
            <person name="Pangilinan J."/>
            <person name="Ruiz-duenas F.J."/>
            <person name="Barrasa J.M."/>
            <person name="Sanchez-Garcia M."/>
            <person name="Camarero S."/>
            <person name="Miyauchi S."/>
            <person name="Serrano A."/>
            <person name="Linde D."/>
            <person name="Babiker R."/>
            <person name="Drula E."/>
            <person name="Ayuso-Fernandez I."/>
            <person name="Pacheco R."/>
            <person name="Padilla G."/>
            <person name="Ferreira P."/>
            <person name="Barriuso J."/>
            <person name="Kellner H."/>
            <person name="Castanera R."/>
            <person name="Alfaro M."/>
            <person name="Ramirez L."/>
            <person name="Pisabarro A.G."/>
            <person name="Kuo A."/>
            <person name="Tritt A."/>
            <person name="Lipzen A."/>
            <person name="He G."/>
            <person name="Yan M."/>
            <person name="Ng V."/>
            <person name="Cullen D."/>
            <person name="Martin F."/>
            <person name="Rosso M.-N."/>
            <person name="Henrissat B."/>
            <person name="Hibbett D."/>
            <person name="Martinez A.T."/>
            <person name="Grigoriev I.V."/>
        </authorList>
    </citation>
    <scope>NUCLEOTIDE SEQUENCE</scope>
    <source>
        <strain evidence="3">AH 44721</strain>
    </source>
</reference>
<feature type="compositionally biased region" description="Polar residues" evidence="2">
    <location>
        <begin position="162"/>
        <end position="172"/>
    </location>
</feature>
<name>A0A9P5NTN5_GYMJU</name>
<feature type="coiled-coil region" evidence="1">
    <location>
        <begin position="92"/>
        <end position="119"/>
    </location>
</feature>
<feature type="compositionally biased region" description="Acidic residues" evidence="2">
    <location>
        <begin position="376"/>
        <end position="386"/>
    </location>
</feature>
<dbReference type="AlphaFoldDB" id="A0A9P5NTN5"/>
<evidence type="ECO:0000256" key="2">
    <source>
        <dbReference type="SAM" id="MobiDB-lite"/>
    </source>
</evidence>
<accession>A0A9P5NTN5</accession>
<evidence type="ECO:0000313" key="3">
    <source>
        <dbReference type="EMBL" id="KAF8908863.1"/>
    </source>
</evidence>
<gene>
    <name evidence="3" type="ORF">CPB84DRAFT_1766175</name>
</gene>
<keyword evidence="4" id="KW-1185">Reference proteome</keyword>
<sequence length="428" mass="47911">MSTVNPSAMLAESLSDFSRAAYQAFSEVEAQARMEVARSVAETREARTERDNAVRELHLCQLEVQSCKQEAAASKAALAQAELTIGHQAETLASQLETIAQLRREVTQWKDQSRNWQEHFLRVEQERCTQASRIDELVVERLQYPSSRPSVLFTPKAPKYNNGINSAPSTSSKHLHSPTQPPPYNPAALPSPTDLDPVVDTVPGQASNSSQKKIRGTKPQRAAVPQSERDIPSLHADGELEPETPSVSKRPRKGNPTVASGQKSDPPVQPSVRSSTIIRRVHAVLEVKREDDSEDESPLPGPSTTRRPSVSVKKKEESVDQQRYLRTPRPKIISDDEDEVVEVAVSDTERGQRSRQHQPQEKIHLRQRSRINYREQDDDDEEEDELMLGAEDKHDEIYATHPVEPQESRTSKQSAPGPPPKKRKLAAR</sequence>
<dbReference type="EMBL" id="JADNYJ010000010">
    <property type="protein sequence ID" value="KAF8908863.1"/>
    <property type="molecule type" value="Genomic_DNA"/>
</dbReference>
<feature type="compositionally biased region" description="Basic and acidic residues" evidence="2">
    <location>
        <begin position="227"/>
        <end position="238"/>
    </location>
</feature>
<evidence type="ECO:0000256" key="1">
    <source>
        <dbReference type="SAM" id="Coils"/>
    </source>
</evidence>
<feature type="region of interest" description="Disordered" evidence="2">
    <location>
        <begin position="149"/>
        <end position="428"/>
    </location>
</feature>
<feature type="compositionally biased region" description="Basic and acidic residues" evidence="2">
    <location>
        <begin position="390"/>
        <end position="410"/>
    </location>
</feature>
<dbReference type="Proteomes" id="UP000724874">
    <property type="component" value="Unassembled WGS sequence"/>
</dbReference>
<keyword evidence="1" id="KW-0175">Coiled coil</keyword>
<dbReference type="OrthoDB" id="3269067at2759"/>